<dbReference type="PANTHER" id="PTHR37946">
    <property type="entry name" value="SLL1969 PROTEIN"/>
    <property type="match status" value="1"/>
</dbReference>
<protein>
    <submittedName>
        <fullName evidence="1">Uncharacterized protein</fullName>
    </submittedName>
</protein>
<dbReference type="PANTHER" id="PTHR37946:SF1">
    <property type="entry name" value="SLL1969 PROTEIN"/>
    <property type="match status" value="1"/>
</dbReference>
<dbReference type="Proteomes" id="UP000614287">
    <property type="component" value="Unassembled WGS sequence"/>
</dbReference>
<evidence type="ECO:0000313" key="2">
    <source>
        <dbReference type="Proteomes" id="UP000614287"/>
    </source>
</evidence>
<gene>
    <name evidence="1" type="ORF">GCM10009007_11530</name>
</gene>
<comment type="caution">
    <text evidence="1">The sequence shown here is derived from an EMBL/GenBank/DDBJ whole genome shotgun (WGS) entry which is preliminary data.</text>
</comment>
<accession>A0A8J3FZV7</accession>
<dbReference type="EMBL" id="BMZG01000005">
    <property type="protein sequence ID" value="GHA72257.1"/>
    <property type="molecule type" value="Genomic_DNA"/>
</dbReference>
<reference evidence="1" key="1">
    <citation type="journal article" date="2014" name="Int. J. Syst. Evol. Microbiol.">
        <title>Complete genome sequence of Corynebacterium casei LMG S-19264T (=DSM 44701T), isolated from a smear-ripened cheese.</title>
        <authorList>
            <consortium name="US DOE Joint Genome Institute (JGI-PGF)"/>
            <person name="Walter F."/>
            <person name="Albersmeier A."/>
            <person name="Kalinowski J."/>
            <person name="Ruckert C."/>
        </authorList>
    </citation>
    <scope>NUCLEOTIDE SEQUENCE</scope>
    <source>
        <strain evidence="1">KCTC 32501</strain>
    </source>
</reference>
<proteinExistence type="predicted"/>
<name>A0A8J3FZV7_9BURK</name>
<sequence>MGDAALSLHTGADSLPNILPRLAEHQVMVIAGTRSIEPWFHPLFDGLHDGKVSLSSARLNDIAPVVSLPTTHTFLMNDARVRRELLSFLRDAKTAERGFYAANFQ</sequence>
<organism evidence="1 2">
    <name type="scientific">Formosimonas limnophila</name>
    <dbReference type="NCBI Taxonomy" id="1384487"/>
    <lineage>
        <taxon>Bacteria</taxon>
        <taxon>Pseudomonadati</taxon>
        <taxon>Pseudomonadota</taxon>
        <taxon>Betaproteobacteria</taxon>
        <taxon>Burkholderiales</taxon>
        <taxon>Burkholderiaceae</taxon>
        <taxon>Formosimonas</taxon>
    </lineage>
</organism>
<reference evidence="1" key="2">
    <citation type="submission" date="2020-09" db="EMBL/GenBank/DDBJ databases">
        <authorList>
            <person name="Sun Q."/>
            <person name="Kim S."/>
        </authorList>
    </citation>
    <scope>NUCLEOTIDE SEQUENCE</scope>
    <source>
        <strain evidence="1">KCTC 32501</strain>
    </source>
</reference>
<keyword evidence="2" id="KW-1185">Reference proteome</keyword>
<dbReference type="AlphaFoldDB" id="A0A8J3FZV7"/>
<evidence type="ECO:0000313" key="1">
    <source>
        <dbReference type="EMBL" id="GHA72257.1"/>
    </source>
</evidence>